<proteinExistence type="predicted"/>
<dbReference type="Proteomes" id="UP000805193">
    <property type="component" value="Unassembled WGS sequence"/>
</dbReference>
<accession>A0AC60QTA0</accession>
<dbReference type="EMBL" id="JABSTQ010004159">
    <property type="protein sequence ID" value="KAG0442883.1"/>
    <property type="molecule type" value="Genomic_DNA"/>
</dbReference>
<name>A0AC60QTA0_IXOPE</name>
<gene>
    <name evidence="1" type="ORF">HPB47_015521</name>
</gene>
<organism evidence="1 2">
    <name type="scientific">Ixodes persulcatus</name>
    <name type="common">Taiga tick</name>
    <dbReference type="NCBI Taxonomy" id="34615"/>
    <lineage>
        <taxon>Eukaryota</taxon>
        <taxon>Metazoa</taxon>
        <taxon>Ecdysozoa</taxon>
        <taxon>Arthropoda</taxon>
        <taxon>Chelicerata</taxon>
        <taxon>Arachnida</taxon>
        <taxon>Acari</taxon>
        <taxon>Parasitiformes</taxon>
        <taxon>Ixodida</taxon>
        <taxon>Ixodoidea</taxon>
        <taxon>Ixodidae</taxon>
        <taxon>Ixodinae</taxon>
        <taxon>Ixodes</taxon>
    </lineage>
</organism>
<evidence type="ECO:0000313" key="2">
    <source>
        <dbReference type="Proteomes" id="UP000805193"/>
    </source>
</evidence>
<keyword evidence="2" id="KW-1185">Reference proteome</keyword>
<sequence length="178" mass="19919">MYALQRDGTELGTTEEEIKVFFGMLMLMGVLKFPRVWMNWTTATRIPAIAEAMSAKRFFKIRAALHISDSNAPRDPNSQDKFWKVCPVIEAVRQRCLLLEPFEHNSVDEQMIAFTSRVAAKQFVKGKPSPEGVKVFVRCSSDSLAHDYELYQGKGVGVSVQHSHLGLGGSVVMRLAVT</sequence>
<evidence type="ECO:0000313" key="1">
    <source>
        <dbReference type="EMBL" id="KAG0442883.1"/>
    </source>
</evidence>
<protein>
    <submittedName>
        <fullName evidence="1">Uncharacterized protein</fullName>
    </submittedName>
</protein>
<reference evidence="1 2" key="1">
    <citation type="journal article" date="2020" name="Cell">
        <title>Large-Scale Comparative Analyses of Tick Genomes Elucidate Their Genetic Diversity and Vector Capacities.</title>
        <authorList>
            <consortium name="Tick Genome and Microbiome Consortium (TIGMIC)"/>
            <person name="Jia N."/>
            <person name="Wang J."/>
            <person name="Shi W."/>
            <person name="Du L."/>
            <person name="Sun Y."/>
            <person name="Zhan W."/>
            <person name="Jiang J.F."/>
            <person name="Wang Q."/>
            <person name="Zhang B."/>
            <person name="Ji P."/>
            <person name="Bell-Sakyi L."/>
            <person name="Cui X.M."/>
            <person name="Yuan T.T."/>
            <person name="Jiang B.G."/>
            <person name="Yang W.F."/>
            <person name="Lam T.T."/>
            <person name="Chang Q.C."/>
            <person name="Ding S.J."/>
            <person name="Wang X.J."/>
            <person name="Zhu J.G."/>
            <person name="Ruan X.D."/>
            <person name="Zhao L."/>
            <person name="Wei J.T."/>
            <person name="Ye R.Z."/>
            <person name="Que T.C."/>
            <person name="Du C.H."/>
            <person name="Zhou Y.H."/>
            <person name="Cheng J.X."/>
            <person name="Dai P.F."/>
            <person name="Guo W.B."/>
            <person name="Han X.H."/>
            <person name="Huang E.J."/>
            <person name="Li L.F."/>
            <person name="Wei W."/>
            <person name="Gao Y.C."/>
            <person name="Liu J.Z."/>
            <person name="Shao H.Z."/>
            <person name="Wang X."/>
            <person name="Wang C.C."/>
            <person name="Yang T.C."/>
            <person name="Huo Q.B."/>
            <person name="Li W."/>
            <person name="Chen H.Y."/>
            <person name="Chen S.E."/>
            <person name="Zhou L.G."/>
            <person name="Ni X.B."/>
            <person name="Tian J.H."/>
            <person name="Sheng Y."/>
            <person name="Liu T."/>
            <person name="Pan Y.S."/>
            <person name="Xia L.Y."/>
            <person name="Li J."/>
            <person name="Zhao F."/>
            <person name="Cao W.C."/>
        </authorList>
    </citation>
    <scope>NUCLEOTIDE SEQUENCE [LARGE SCALE GENOMIC DNA]</scope>
    <source>
        <strain evidence="1">Iper-2018</strain>
    </source>
</reference>
<comment type="caution">
    <text evidence="1">The sequence shown here is derived from an EMBL/GenBank/DDBJ whole genome shotgun (WGS) entry which is preliminary data.</text>
</comment>